<dbReference type="AlphaFoldDB" id="A0A1S3D7Q7"/>
<feature type="region of interest" description="Disordered" evidence="1">
    <location>
        <begin position="24"/>
        <end position="53"/>
    </location>
</feature>
<dbReference type="STRING" id="121845.A0A1S3D7Q7"/>
<evidence type="ECO:0000313" key="3">
    <source>
        <dbReference type="RefSeq" id="XP_008476199.1"/>
    </source>
</evidence>
<feature type="compositionally biased region" description="Polar residues" evidence="1">
    <location>
        <begin position="92"/>
        <end position="121"/>
    </location>
</feature>
<gene>
    <name evidence="3" type="primary">LOC103513167</name>
</gene>
<feature type="compositionally biased region" description="Low complexity" evidence="1">
    <location>
        <begin position="40"/>
        <end position="51"/>
    </location>
</feature>
<proteinExistence type="predicted"/>
<protein>
    <submittedName>
        <fullName evidence="3">Uncharacterized protein LOC103513167</fullName>
    </submittedName>
</protein>
<organism evidence="2 3">
    <name type="scientific">Diaphorina citri</name>
    <name type="common">Asian citrus psyllid</name>
    <dbReference type="NCBI Taxonomy" id="121845"/>
    <lineage>
        <taxon>Eukaryota</taxon>
        <taxon>Metazoa</taxon>
        <taxon>Ecdysozoa</taxon>
        <taxon>Arthropoda</taxon>
        <taxon>Hexapoda</taxon>
        <taxon>Insecta</taxon>
        <taxon>Pterygota</taxon>
        <taxon>Neoptera</taxon>
        <taxon>Paraneoptera</taxon>
        <taxon>Hemiptera</taxon>
        <taxon>Sternorrhyncha</taxon>
        <taxon>Psylloidea</taxon>
        <taxon>Psyllidae</taxon>
        <taxon>Diaphorininae</taxon>
        <taxon>Diaphorina</taxon>
    </lineage>
</organism>
<dbReference type="GeneID" id="103513167"/>
<evidence type="ECO:0000256" key="1">
    <source>
        <dbReference type="SAM" id="MobiDB-lite"/>
    </source>
</evidence>
<dbReference type="RefSeq" id="XP_008476199.1">
    <property type="nucleotide sequence ID" value="XM_008477977.3"/>
</dbReference>
<keyword evidence="2" id="KW-1185">Reference proteome</keyword>
<dbReference type="OMA" id="PEVHATN"/>
<feature type="compositionally biased region" description="Polar residues" evidence="1">
    <location>
        <begin position="24"/>
        <end position="37"/>
    </location>
</feature>
<feature type="region of interest" description="Disordered" evidence="1">
    <location>
        <begin position="83"/>
        <end position="121"/>
    </location>
</feature>
<accession>A0A1S3D7Q7</accession>
<dbReference type="Proteomes" id="UP000079169">
    <property type="component" value="Unplaced"/>
</dbReference>
<evidence type="ECO:0000313" key="2">
    <source>
        <dbReference type="Proteomes" id="UP000079169"/>
    </source>
</evidence>
<reference evidence="3" key="1">
    <citation type="submission" date="2025-08" db="UniProtKB">
        <authorList>
            <consortium name="RefSeq"/>
        </authorList>
    </citation>
    <scope>IDENTIFICATION</scope>
</reference>
<sequence length="121" mass="12911">MSGVISPTNLSLFSSPVTVTSPMRTVSSVRHPSSNLPRWTPTSTNNTGPTPFISLDEDYMMTPLISGNNNETSSALIDDERYFTPEVHATNPMETNSGLGPTSNGPSNSPQRVSPNTVSKA</sequence>
<name>A0A1S3D7Q7_DIACI</name>
<dbReference type="KEGG" id="dci:103513167"/>
<dbReference type="PaxDb" id="121845-A0A1S3D7Q7"/>